<organism evidence="1">
    <name type="scientific">Opuntia streptacantha</name>
    <name type="common">Prickly pear cactus</name>
    <name type="synonym">Opuntia cardona</name>
    <dbReference type="NCBI Taxonomy" id="393608"/>
    <lineage>
        <taxon>Eukaryota</taxon>
        <taxon>Viridiplantae</taxon>
        <taxon>Streptophyta</taxon>
        <taxon>Embryophyta</taxon>
        <taxon>Tracheophyta</taxon>
        <taxon>Spermatophyta</taxon>
        <taxon>Magnoliopsida</taxon>
        <taxon>eudicotyledons</taxon>
        <taxon>Gunneridae</taxon>
        <taxon>Pentapetalae</taxon>
        <taxon>Caryophyllales</taxon>
        <taxon>Cactineae</taxon>
        <taxon>Cactaceae</taxon>
        <taxon>Opuntioideae</taxon>
        <taxon>Opuntia</taxon>
    </lineage>
</organism>
<proteinExistence type="predicted"/>
<accession>A0A7C8ZW98</accession>
<name>A0A7C8ZW98_OPUST</name>
<protein>
    <submittedName>
        <fullName evidence="1">Uncharacterized protein</fullName>
    </submittedName>
</protein>
<reference evidence="1" key="1">
    <citation type="journal article" date="2013" name="J. Plant Res.">
        <title>Effect of fungi and light on seed germination of three Opuntia species from semiarid lands of central Mexico.</title>
        <authorList>
            <person name="Delgado-Sanchez P."/>
            <person name="Jimenez-Bremont J.F."/>
            <person name="Guerrero-Gonzalez Mde L."/>
            <person name="Flores J."/>
        </authorList>
    </citation>
    <scope>NUCLEOTIDE SEQUENCE</scope>
    <source>
        <tissue evidence="1">Cladode</tissue>
    </source>
</reference>
<reference evidence="1" key="2">
    <citation type="submission" date="2020-07" db="EMBL/GenBank/DDBJ databases">
        <authorList>
            <person name="Vera ALvarez R."/>
            <person name="Arias-Moreno D.M."/>
            <person name="Jimenez-Jacinto V."/>
            <person name="Jimenez-Bremont J.F."/>
            <person name="Swaminathan K."/>
            <person name="Moose S.P."/>
            <person name="Guerrero-Gonzalez M.L."/>
            <person name="Marino-Ramirez L."/>
            <person name="Landsman D."/>
            <person name="Rodriguez-Kessler M."/>
            <person name="Delgado-Sanchez P."/>
        </authorList>
    </citation>
    <scope>NUCLEOTIDE SEQUENCE</scope>
    <source>
        <tissue evidence="1">Cladode</tissue>
    </source>
</reference>
<sequence>MKSCTIGKRLFINHKIRVMWPPQFTLRLILHANKEKVSWNHLLIKCKILGSSQRCSFFNIRRAKHISGNSVDEFMQILIIYSWWIYFLITKEINSGSAPLHSRLGSNNLLNSLSELQKT</sequence>
<dbReference type="AlphaFoldDB" id="A0A7C8ZW98"/>
<dbReference type="EMBL" id="GISG01175282">
    <property type="protein sequence ID" value="MBA4652636.1"/>
    <property type="molecule type" value="Transcribed_RNA"/>
</dbReference>
<evidence type="ECO:0000313" key="1">
    <source>
        <dbReference type="EMBL" id="MBA4652636.1"/>
    </source>
</evidence>